<keyword evidence="2" id="KW-1185">Reference proteome</keyword>
<reference evidence="1 2" key="1">
    <citation type="submission" date="2009-01" db="EMBL/GenBank/DDBJ databases">
        <authorList>
            <person name="Qin X."/>
            <person name="Bachman B."/>
            <person name="Battles P."/>
            <person name="Bell A."/>
            <person name="Bess C."/>
            <person name="Bickham C."/>
            <person name="Chaboub L."/>
            <person name="Chen D."/>
            <person name="Coyle M."/>
            <person name="Deiros D.R."/>
            <person name="Dinh H."/>
            <person name="Forbes L."/>
            <person name="Fowler G."/>
            <person name="Francisco L."/>
            <person name="Fu Q."/>
            <person name="Gubbala S."/>
            <person name="Hale W."/>
            <person name="Han Y."/>
            <person name="Hemphill L."/>
            <person name="Highlander S.K."/>
            <person name="Hirani K."/>
            <person name="Hogues M."/>
            <person name="Jackson L."/>
            <person name="Jakkamsetti A."/>
            <person name="Javaid M."/>
            <person name="Jiang H."/>
            <person name="Korchina V."/>
            <person name="Kovar C."/>
            <person name="Lara F."/>
            <person name="Lee S."/>
            <person name="Mata R."/>
            <person name="Mathew T."/>
            <person name="Moen C."/>
            <person name="Morales K."/>
            <person name="Munidasa M."/>
            <person name="Nazareth L."/>
            <person name="Ngo R."/>
            <person name="Nguyen L."/>
            <person name="Okwuonu G."/>
            <person name="Ongeri F."/>
            <person name="Patil S."/>
            <person name="Petrosino J."/>
            <person name="Pham C."/>
            <person name="Pham P."/>
            <person name="Pu L.-L."/>
            <person name="Puazo M."/>
            <person name="Raj R."/>
            <person name="Reid J."/>
            <person name="Rouhana J."/>
            <person name="Saada N."/>
            <person name="Shang Y."/>
            <person name="Simmons D."/>
            <person name="Thornton R."/>
            <person name="Warren J."/>
            <person name="Weissenberger G."/>
            <person name="Zhang J."/>
            <person name="Zhang L."/>
            <person name="Zhou C."/>
            <person name="Zhu D."/>
            <person name="Muzny D."/>
            <person name="Worley K."/>
            <person name="Gibbs R."/>
        </authorList>
    </citation>
    <scope>NUCLEOTIDE SEQUENCE [LARGE SCALE GENOMIC DNA]</scope>
    <source>
        <strain evidence="1 2">DSM 16047</strain>
    </source>
</reference>
<organism evidence="1 2">
    <name type="scientific">Lactobacillus ultunensis DSM 16047</name>
    <dbReference type="NCBI Taxonomy" id="525365"/>
    <lineage>
        <taxon>Bacteria</taxon>
        <taxon>Bacillati</taxon>
        <taxon>Bacillota</taxon>
        <taxon>Bacilli</taxon>
        <taxon>Lactobacillales</taxon>
        <taxon>Lactobacillaceae</taxon>
        <taxon>Lactobacillus</taxon>
    </lineage>
</organism>
<evidence type="ECO:0000313" key="2">
    <source>
        <dbReference type="Proteomes" id="UP000005583"/>
    </source>
</evidence>
<dbReference type="Proteomes" id="UP000005583">
    <property type="component" value="Unassembled WGS sequence"/>
</dbReference>
<dbReference type="STRING" id="525365.HMPREF0548_1216"/>
<dbReference type="HOGENOM" id="CLU_516579_0_0_9"/>
<evidence type="ECO:0000313" key="1">
    <source>
        <dbReference type="EMBL" id="EEJ71974.1"/>
    </source>
</evidence>
<protein>
    <recommendedName>
        <fullName evidence="3">Piwi domain-containing protein</fullName>
    </recommendedName>
</protein>
<name>C2ENH0_9LACO</name>
<sequence>MIPVQNKIYLNQLVSPCLKLEQLNQDFDLYAVHCTRKYISRALLNRNQEKMPTIKAVYYAKESNKDIIYILTSKNKTNPFELKRSLTELDDTLGRIDQLNFSEIDQNIILNLFLIQLQVFSTVKGCNLLGKLYINTNTEEGPKLKFEEVSFDKNLTINVQTRAFTQISYYKRYLGKSLLKNMKSWGRSPRYQINLKDSTIKQVANCYHEDEEDNWYLKHPARKNNKPNQTPFFYLDGKIGQARTSFLTSKSGIAYFLIDQLNRRYSQYFNKLKFREILATSYDQGISQKKRGDILLQQIQEFWGNKEIVLLDRIHESSEVLNNIVNFLEENLSIKVRISQTSSHFNLVLIHDLDYYSKEENKDKTDSYYSNQNEIIQNLTIEKVINKSGTVAKSALVNAIKELTVKAILELQNFEPLSTGIDLNSFVFYRYYTKHNQTLAFESNGTNFSITPVTTNYEDPFLLNNLLIERNDQLTTDVEFVILDKQTKNYYAVSKTTLKTMPSPALYKAANNQQGTLAYRNKEARNKYLAGLINLNYFYENSQLYYNVGVIGNGVQSKEPVASVIRKIESLNSNNRETLLNMQQFLQSMDVVWVKFKNLTVLPFPIKLMNEYMQKKIQDL</sequence>
<dbReference type="eggNOG" id="ENOG5030XU8">
    <property type="taxonomic scope" value="Bacteria"/>
</dbReference>
<evidence type="ECO:0008006" key="3">
    <source>
        <dbReference type="Google" id="ProtNLM"/>
    </source>
</evidence>
<proteinExistence type="predicted"/>
<dbReference type="AlphaFoldDB" id="C2ENH0"/>
<comment type="caution">
    <text evidence="1">The sequence shown here is derived from an EMBL/GenBank/DDBJ whole genome shotgun (WGS) entry which is preliminary data.</text>
</comment>
<dbReference type="PATRIC" id="fig|525365.8.peg.240"/>
<dbReference type="EMBL" id="ACGU01000055">
    <property type="protein sequence ID" value="EEJ71974.1"/>
    <property type="molecule type" value="Genomic_DNA"/>
</dbReference>
<accession>C2ENH0</accession>
<gene>
    <name evidence="1" type="ORF">HMPREF0548_1216</name>
</gene>
<dbReference type="RefSeq" id="WP_007125744.1">
    <property type="nucleotide sequence ID" value="NZ_AZFO01000011.1"/>
</dbReference>